<evidence type="ECO:0000256" key="7">
    <source>
        <dbReference type="SAM" id="Phobius"/>
    </source>
</evidence>
<reference evidence="9" key="1">
    <citation type="submission" date="2025-08" db="UniProtKB">
        <authorList>
            <consortium name="RefSeq"/>
        </authorList>
    </citation>
    <scope>IDENTIFICATION</scope>
    <source>
        <tissue evidence="9">Leaf</tissue>
    </source>
</reference>
<accession>A0A6J1BQM0</accession>
<dbReference type="GeneID" id="110428963"/>
<gene>
    <name evidence="9" type="primary">LOC110428963</name>
</gene>
<dbReference type="Pfam" id="PF01566">
    <property type="entry name" value="Nramp"/>
    <property type="match status" value="1"/>
</dbReference>
<dbReference type="GO" id="GO:0016020">
    <property type="term" value="C:membrane"/>
    <property type="evidence" value="ECO:0007669"/>
    <property type="project" value="UniProtKB-SubCell"/>
</dbReference>
<keyword evidence="8" id="KW-1185">Reference proteome</keyword>
<dbReference type="RefSeq" id="XP_021300559.1">
    <property type="nucleotide sequence ID" value="XM_021444884.1"/>
</dbReference>
<evidence type="ECO:0000256" key="3">
    <source>
        <dbReference type="ARBA" id="ARBA00022692"/>
    </source>
</evidence>
<comment type="similarity">
    <text evidence="2">Belongs to the NRAMP (TC 2.A.55) family.</text>
</comment>
<feature type="region of interest" description="Disordered" evidence="6">
    <location>
        <begin position="31"/>
        <end position="54"/>
    </location>
</feature>
<evidence type="ECO:0000313" key="9">
    <source>
        <dbReference type="RefSeq" id="XP_021300559.1"/>
    </source>
</evidence>
<evidence type="ECO:0000256" key="2">
    <source>
        <dbReference type="ARBA" id="ARBA00009965"/>
    </source>
</evidence>
<sequence length="332" mass="36813">MGSLQQQATDLALSISWGGGSNRIAAVNVEGSTPESFPSNDNQSSDHDHDPDHEKPGWRKFLSFVGPGFLVSIAYIDAGSSKHLSELCKAEYPKLIRYCLWLFAEFAVIAADIPDVIGTAFALNMLFHIPVWAGVLCTGLSTLLFLGLQRYGIRPGVPKVQQQQKQQEQSPQKQKQKHPKQKQPPPPLPPPASPFINQRSLPTPPGTPRQKLKPPPAGSYFVLTPEPRSHSFRSAPRARSERWRLEQPARVRPECVSPGCFPSPLLMRKGSKRKTQKPEPNYISDLETPSRWSLSSRRSFSPFYGSPASSFSSFRSSPRPVADAEWAGFGLF</sequence>
<organism evidence="8 9">
    <name type="scientific">Herrania umbratica</name>
    <dbReference type="NCBI Taxonomy" id="108875"/>
    <lineage>
        <taxon>Eukaryota</taxon>
        <taxon>Viridiplantae</taxon>
        <taxon>Streptophyta</taxon>
        <taxon>Embryophyta</taxon>
        <taxon>Tracheophyta</taxon>
        <taxon>Spermatophyta</taxon>
        <taxon>Magnoliopsida</taxon>
        <taxon>eudicotyledons</taxon>
        <taxon>Gunneridae</taxon>
        <taxon>Pentapetalae</taxon>
        <taxon>rosids</taxon>
        <taxon>malvids</taxon>
        <taxon>Malvales</taxon>
        <taxon>Malvaceae</taxon>
        <taxon>Byttnerioideae</taxon>
        <taxon>Herrania</taxon>
    </lineage>
</organism>
<dbReference type="PANTHER" id="PTHR35466:SF4">
    <property type="entry name" value="EXPRESSED PROTEIN"/>
    <property type="match status" value="1"/>
</dbReference>
<feature type="transmembrane region" description="Helical" evidence="7">
    <location>
        <begin position="99"/>
        <end position="123"/>
    </location>
</feature>
<keyword evidence="3 7" id="KW-0812">Transmembrane</keyword>
<evidence type="ECO:0000256" key="4">
    <source>
        <dbReference type="ARBA" id="ARBA00022989"/>
    </source>
</evidence>
<proteinExistence type="inferred from homology"/>
<protein>
    <submittedName>
        <fullName evidence="9">Uncharacterized protein LOC110428963</fullName>
    </submittedName>
</protein>
<name>A0A6J1BQM0_9ROSI</name>
<feature type="compositionally biased region" description="Pro residues" evidence="6">
    <location>
        <begin position="202"/>
        <end position="217"/>
    </location>
</feature>
<dbReference type="InterPro" id="IPR001046">
    <property type="entry name" value="NRAMP_fam"/>
</dbReference>
<keyword evidence="5 7" id="KW-0472">Membrane</keyword>
<dbReference type="AlphaFoldDB" id="A0A6J1BQM0"/>
<keyword evidence="4 7" id="KW-1133">Transmembrane helix</keyword>
<evidence type="ECO:0000256" key="5">
    <source>
        <dbReference type="ARBA" id="ARBA00023136"/>
    </source>
</evidence>
<feature type="compositionally biased region" description="Basic and acidic residues" evidence="6">
    <location>
        <begin position="44"/>
        <end position="54"/>
    </location>
</feature>
<evidence type="ECO:0000256" key="1">
    <source>
        <dbReference type="ARBA" id="ARBA00004141"/>
    </source>
</evidence>
<feature type="transmembrane region" description="Helical" evidence="7">
    <location>
        <begin position="129"/>
        <end position="148"/>
    </location>
</feature>
<feature type="compositionally biased region" description="Pro residues" evidence="6">
    <location>
        <begin position="182"/>
        <end position="193"/>
    </location>
</feature>
<feature type="compositionally biased region" description="Low complexity" evidence="6">
    <location>
        <begin position="158"/>
        <end position="173"/>
    </location>
</feature>
<dbReference type="Proteomes" id="UP000504621">
    <property type="component" value="Unplaced"/>
</dbReference>
<dbReference type="PANTHER" id="PTHR35466">
    <property type="entry name" value="SERINE/ARGININE REPETITIVE MATRIX PROTEIN 1"/>
    <property type="match status" value="1"/>
</dbReference>
<evidence type="ECO:0000256" key="6">
    <source>
        <dbReference type="SAM" id="MobiDB-lite"/>
    </source>
</evidence>
<dbReference type="GO" id="GO:0046873">
    <property type="term" value="F:metal ion transmembrane transporter activity"/>
    <property type="evidence" value="ECO:0007669"/>
    <property type="project" value="InterPro"/>
</dbReference>
<evidence type="ECO:0000313" key="8">
    <source>
        <dbReference type="Proteomes" id="UP000504621"/>
    </source>
</evidence>
<dbReference type="PRINTS" id="PR00447">
    <property type="entry name" value="NATRESASSCMP"/>
</dbReference>
<dbReference type="OrthoDB" id="1110378at2759"/>
<comment type="subcellular location">
    <subcellularLocation>
        <location evidence="1">Membrane</location>
        <topology evidence="1">Multi-pass membrane protein</topology>
    </subcellularLocation>
</comment>
<feature type="compositionally biased region" description="Basic and acidic residues" evidence="6">
    <location>
        <begin position="238"/>
        <end position="253"/>
    </location>
</feature>
<feature type="region of interest" description="Disordered" evidence="6">
    <location>
        <begin position="157"/>
        <end position="294"/>
    </location>
</feature>